<sequence length="116" mass="13114">MEGRGEEKSNTVGWGRKKQCGGQGRAEATECRTAEEKQLVREEDGAGGRESNMESGVWRRTSRQKSKVERVREKYTGEKATRGVHKSERYIEGTRCTLAIDKNMDSMGKEVQKENS</sequence>
<protein>
    <submittedName>
        <fullName evidence="2">Uncharacterized protein</fullName>
    </submittedName>
</protein>
<keyword evidence="3" id="KW-1185">Reference proteome</keyword>
<feature type="compositionally biased region" description="Basic and acidic residues" evidence="1">
    <location>
        <begin position="66"/>
        <end position="86"/>
    </location>
</feature>
<organism evidence="2 3">
    <name type="scientific">Pleurodeles waltl</name>
    <name type="common">Iberian ribbed newt</name>
    <dbReference type="NCBI Taxonomy" id="8319"/>
    <lineage>
        <taxon>Eukaryota</taxon>
        <taxon>Metazoa</taxon>
        <taxon>Chordata</taxon>
        <taxon>Craniata</taxon>
        <taxon>Vertebrata</taxon>
        <taxon>Euteleostomi</taxon>
        <taxon>Amphibia</taxon>
        <taxon>Batrachia</taxon>
        <taxon>Caudata</taxon>
        <taxon>Salamandroidea</taxon>
        <taxon>Salamandridae</taxon>
        <taxon>Pleurodelinae</taxon>
        <taxon>Pleurodeles</taxon>
    </lineage>
</organism>
<feature type="compositionally biased region" description="Basic and acidic residues" evidence="1">
    <location>
        <begin position="27"/>
        <end position="47"/>
    </location>
</feature>
<gene>
    <name evidence="2" type="ORF">NDU88_006781</name>
</gene>
<accession>A0AAV7NR53</accession>
<evidence type="ECO:0000313" key="2">
    <source>
        <dbReference type="EMBL" id="KAJ1118590.1"/>
    </source>
</evidence>
<comment type="caution">
    <text evidence="2">The sequence shown here is derived from an EMBL/GenBank/DDBJ whole genome shotgun (WGS) entry which is preliminary data.</text>
</comment>
<evidence type="ECO:0000313" key="3">
    <source>
        <dbReference type="Proteomes" id="UP001066276"/>
    </source>
</evidence>
<dbReference type="Proteomes" id="UP001066276">
    <property type="component" value="Chromosome 8"/>
</dbReference>
<dbReference type="EMBL" id="JANPWB010000012">
    <property type="protein sequence ID" value="KAJ1118590.1"/>
    <property type="molecule type" value="Genomic_DNA"/>
</dbReference>
<evidence type="ECO:0000256" key="1">
    <source>
        <dbReference type="SAM" id="MobiDB-lite"/>
    </source>
</evidence>
<dbReference type="AlphaFoldDB" id="A0AAV7NR53"/>
<reference evidence="2" key="1">
    <citation type="journal article" date="2022" name="bioRxiv">
        <title>Sequencing and chromosome-scale assembly of the giantPleurodeles waltlgenome.</title>
        <authorList>
            <person name="Brown T."/>
            <person name="Elewa A."/>
            <person name="Iarovenko S."/>
            <person name="Subramanian E."/>
            <person name="Araus A.J."/>
            <person name="Petzold A."/>
            <person name="Susuki M."/>
            <person name="Suzuki K.-i.T."/>
            <person name="Hayashi T."/>
            <person name="Toyoda A."/>
            <person name="Oliveira C."/>
            <person name="Osipova E."/>
            <person name="Leigh N.D."/>
            <person name="Simon A."/>
            <person name="Yun M.H."/>
        </authorList>
    </citation>
    <scope>NUCLEOTIDE SEQUENCE</scope>
    <source>
        <strain evidence="2">20211129_DDA</strain>
        <tissue evidence="2">Liver</tissue>
    </source>
</reference>
<proteinExistence type="predicted"/>
<feature type="region of interest" description="Disordered" evidence="1">
    <location>
        <begin position="1"/>
        <end position="86"/>
    </location>
</feature>
<name>A0AAV7NR53_PLEWA</name>